<proteinExistence type="predicted"/>
<reference evidence="2" key="1">
    <citation type="submission" date="2020-03" db="EMBL/GenBank/DDBJ databases">
        <title>The deep terrestrial virosphere.</title>
        <authorList>
            <person name="Holmfeldt K."/>
            <person name="Nilsson E."/>
            <person name="Simone D."/>
            <person name="Lopez-Fernandez M."/>
            <person name="Wu X."/>
            <person name="de Brujin I."/>
            <person name="Lundin D."/>
            <person name="Andersson A."/>
            <person name="Bertilsson S."/>
            <person name="Dopson M."/>
        </authorList>
    </citation>
    <scope>NUCLEOTIDE SEQUENCE</scope>
    <source>
        <strain evidence="2">MM415A00434</strain>
        <strain evidence="1">MM415B00370</strain>
    </source>
</reference>
<protein>
    <submittedName>
        <fullName evidence="2">Uncharacterized protein</fullName>
    </submittedName>
</protein>
<accession>A0A6M3KJP6</accession>
<name>A0A6M3KJP6_9ZZZZ</name>
<dbReference type="AlphaFoldDB" id="A0A6M3KJP6"/>
<sequence length="158" mass="17615">MIRCPKCKKEIDFLVVTSTSTVESALRDYGGRPLREDEKVLDHSVKYECPDCSATLGLCDDSDAADFLKGAHELNLPTYPADKIPEFYLESKHADIKASRGEDFHYSWAVGWGQLLTVEYIPANWPSVTVSIATKSPAAMKETLREIGFEIEGDDEPI</sequence>
<organism evidence="2">
    <name type="scientific">viral metagenome</name>
    <dbReference type="NCBI Taxonomy" id="1070528"/>
    <lineage>
        <taxon>unclassified sequences</taxon>
        <taxon>metagenomes</taxon>
        <taxon>organismal metagenomes</taxon>
    </lineage>
</organism>
<dbReference type="EMBL" id="MT141546">
    <property type="protein sequence ID" value="QJA65888.1"/>
    <property type="molecule type" value="Genomic_DNA"/>
</dbReference>
<evidence type="ECO:0000313" key="1">
    <source>
        <dbReference type="EMBL" id="QJA65888.1"/>
    </source>
</evidence>
<gene>
    <name evidence="2" type="ORF">MM415A00434_0011</name>
    <name evidence="1" type="ORF">MM415B00370_0006</name>
</gene>
<evidence type="ECO:0000313" key="2">
    <source>
        <dbReference type="EMBL" id="QJA82236.1"/>
    </source>
</evidence>
<dbReference type="EMBL" id="MT142483">
    <property type="protein sequence ID" value="QJA82236.1"/>
    <property type="molecule type" value="Genomic_DNA"/>
</dbReference>